<proteinExistence type="predicted"/>
<gene>
    <name evidence="1" type="ORF">R4Z09_21135</name>
</gene>
<protein>
    <submittedName>
        <fullName evidence="1">Uncharacterized protein</fullName>
    </submittedName>
</protein>
<organism evidence="1 2">
    <name type="scientific">Niallia oryzisoli</name>
    <dbReference type="NCBI Taxonomy" id="1737571"/>
    <lineage>
        <taxon>Bacteria</taxon>
        <taxon>Bacillati</taxon>
        <taxon>Bacillota</taxon>
        <taxon>Bacilli</taxon>
        <taxon>Bacillales</taxon>
        <taxon>Bacillaceae</taxon>
        <taxon>Niallia</taxon>
    </lineage>
</organism>
<dbReference type="RefSeq" id="WP_338448700.1">
    <property type="nucleotide sequence ID" value="NZ_CP137640.1"/>
</dbReference>
<evidence type="ECO:0000313" key="1">
    <source>
        <dbReference type="EMBL" id="WVX79769.1"/>
    </source>
</evidence>
<keyword evidence="2" id="KW-1185">Reference proteome</keyword>
<dbReference type="Proteomes" id="UP001357223">
    <property type="component" value="Chromosome"/>
</dbReference>
<name>A0ABZ2C828_9BACI</name>
<sequence>MNEMASKVLALKDYKWCKYIFENAQKGENKDVRQHKSGSAECGAWHYF</sequence>
<accession>A0ABZ2C828</accession>
<reference evidence="1 2" key="1">
    <citation type="submission" date="2023-10" db="EMBL/GenBank/DDBJ databases">
        <title>Niallia locisalis sp.nov. isolated from a salt pond sample.</title>
        <authorList>
            <person name="Li X.-J."/>
            <person name="Dong L."/>
        </authorList>
    </citation>
    <scope>NUCLEOTIDE SEQUENCE [LARGE SCALE GENOMIC DNA]</scope>
    <source>
        <strain evidence="1 2">DSM 29761</strain>
    </source>
</reference>
<evidence type="ECO:0000313" key="2">
    <source>
        <dbReference type="Proteomes" id="UP001357223"/>
    </source>
</evidence>
<dbReference type="EMBL" id="CP137640">
    <property type="protein sequence ID" value="WVX79769.1"/>
    <property type="molecule type" value="Genomic_DNA"/>
</dbReference>